<sequence length="139" mass="13857">MSDVTVGVPRRGGRAGWWALAGLVTALATLVHLLVCAHGPQRMGGADSLSAVRSAATAPVAAGDLPWAADGDAASRCHDGDQPGWVQQNCPLVFPGAVAASGAAFASDDMPPPGWQAGASGGKRAPPAGGRAVLGVWRI</sequence>
<name>A0A499V6H2_9ACTN</name>
<keyword evidence="1" id="KW-0812">Transmembrane</keyword>
<dbReference type="AlphaFoldDB" id="A0A499V6H2"/>
<organism evidence="2 3">
    <name type="scientific">Streptomyces antimycoticus</name>
    <dbReference type="NCBI Taxonomy" id="68175"/>
    <lineage>
        <taxon>Bacteria</taxon>
        <taxon>Bacillati</taxon>
        <taxon>Actinomycetota</taxon>
        <taxon>Actinomycetes</taxon>
        <taxon>Kitasatosporales</taxon>
        <taxon>Streptomycetaceae</taxon>
        <taxon>Streptomyces</taxon>
        <taxon>Streptomyces violaceusniger group</taxon>
    </lineage>
</organism>
<keyword evidence="1" id="KW-0472">Membrane</keyword>
<protein>
    <submittedName>
        <fullName evidence="2">Uncharacterized protein</fullName>
    </submittedName>
</protein>
<dbReference type="Proteomes" id="UP000463951">
    <property type="component" value="Chromosome"/>
</dbReference>
<reference evidence="2 3" key="1">
    <citation type="journal article" date="2020" name="Int. J. Syst. Evol. Microbiol.">
        <title>Reclassification of Streptomyces castelarensis and Streptomyces sporoclivatus as later heterotypic synonyms of Streptomyces antimycoticus.</title>
        <authorList>
            <person name="Komaki H."/>
            <person name="Tamura T."/>
        </authorList>
    </citation>
    <scope>NUCLEOTIDE SEQUENCE [LARGE SCALE GENOMIC DNA]</scope>
    <source>
        <strain evidence="2 3">NBRC 100767</strain>
    </source>
</reference>
<dbReference type="EMBL" id="AP019620">
    <property type="protein sequence ID" value="BBJ41737.1"/>
    <property type="molecule type" value="Genomic_DNA"/>
</dbReference>
<feature type="transmembrane region" description="Helical" evidence="1">
    <location>
        <begin position="15"/>
        <end position="35"/>
    </location>
</feature>
<evidence type="ECO:0000313" key="2">
    <source>
        <dbReference type="EMBL" id="BBJ41737.1"/>
    </source>
</evidence>
<proteinExistence type="predicted"/>
<evidence type="ECO:0000313" key="3">
    <source>
        <dbReference type="Proteomes" id="UP000463951"/>
    </source>
</evidence>
<evidence type="ECO:0000256" key="1">
    <source>
        <dbReference type="SAM" id="Phobius"/>
    </source>
</evidence>
<accession>A0A499V6H2</accession>
<keyword evidence="1" id="KW-1133">Transmembrane helix</keyword>
<gene>
    <name evidence="2" type="ORF">SSPO_044550</name>
</gene>